<dbReference type="AlphaFoldDB" id="A0A7W5G778"/>
<evidence type="ECO:0000256" key="1">
    <source>
        <dbReference type="SAM" id="SignalP"/>
    </source>
</evidence>
<sequence>MITRMPLKTLTVAVLGALAANAQAADYEWTFQTSETAGEPQFEMKKAWADDATPGL</sequence>
<name>A0A7W5G778_9GAMM</name>
<accession>A0A7W5G778</accession>
<feature type="signal peptide" evidence="1">
    <location>
        <begin position="1"/>
        <end position="24"/>
    </location>
</feature>
<reference evidence="2 3" key="1">
    <citation type="submission" date="2020-08" db="EMBL/GenBank/DDBJ databases">
        <title>Genomic Encyclopedia of Type Strains, Phase III (KMG-III): the genomes of soil and plant-associated and newly described type strains.</title>
        <authorList>
            <person name="Whitman W."/>
        </authorList>
    </citation>
    <scope>NUCLEOTIDE SEQUENCE [LARGE SCALE GENOMIC DNA]</scope>
    <source>
        <strain evidence="2 3">CECT 5995</strain>
    </source>
</reference>
<protein>
    <submittedName>
        <fullName evidence="2">TRAP-type C4-dicarboxylate transport system substrate-binding protein</fullName>
    </submittedName>
</protein>
<organism evidence="2 3">
    <name type="scientific">Halomonas organivorans</name>
    <dbReference type="NCBI Taxonomy" id="257772"/>
    <lineage>
        <taxon>Bacteria</taxon>
        <taxon>Pseudomonadati</taxon>
        <taxon>Pseudomonadota</taxon>
        <taxon>Gammaproteobacteria</taxon>
        <taxon>Oceanospirillales</taxon>
        <taxon>Halomonadaceae</taxon>
        <taxon>Halomonas</taxon>
    </lineage>
</organism>
<keyword evidence="1" id="KW-0732">Signal</keyword>
<dbReference type="Proteomes" id="UP000525987">
    <property type="component" value="Unassembled WGS sequence"/>
</dbReference>
<proteinExistence type="predicted"/>
<comment type="caution">
    <text evidence="2">The sequence shown here is derived from an EMBL/GenBank/DDBJ whole genome shotgun (WGS) entry which is preliminary data.</text>
</comment>
<gene>
    <name evidence="2" type="ORF">FHR96_003552</name>
</gene>
<dbReference type="RefSeq" id="WP_379685214.1">
    <property type="nucleotide sequence ID" value="NZ_JACHXM010000025.1"/>
</dbReference>
<feature type="chain" id="PRO_5030702193" evidence="1">
    <location>
        <begin position="25"/>
        <end position="56"/>
    </location>
</feature>
<evidence type="ECO:0000313" key="3">
    <source>
        <dbReference type="Proteomes" id="UP000525987"/>
    </source>
</evidence>
<evidence type="ECO:0000313" key="2">
    <source>
        <dbReference type="EMBL" id="MBB3142652.1"/>
    </source>
</evidence>
<dbReference type="EMBL" id="JACHXM010000025">
    <property type="protein sequence ID" value="MBB3142652.1"/>
    <property type="molecule type" value="Genomic_DNA"/>
</dbReference>
<keyword evidence="3" id="KW-1185">Reference proteome</keyword>